<keyword evidence="3" id="KW-1185">Reference proteome</keyword>
<dbReference type="Proteomes" id="UP000799439">
    <property type="component" value="Unassembled WGS sequence"/>
</dbReference>
<sequence>MSRMPFREKLKKAFKSSSPASSKNPSPTIVQAETTRWPSNVYRPDEPMPRPKYRAPVKKEHKEKLEAFNFASSWRRRSHVSLYSPMGSRLPSRRGSRANRDSLEARRKSIVQQGSKTGSTSRSNSIASSYDPKPRPTQRAAQPTSLQPEPEQYGDDDVGNGMFTSTVAFFVPPRKAQLVYHASTHGKSRPASALVLPTHTRPQMINLKPQQFQMPARVPLASPREEEIDPMDTDDHIVTNTARLQACKKLPSPKRIAVRPVSTSWVS</sequence>
<comment type="caution">
    <text evidence="2">The sequence shown here is derived from an EMBL/GenBank/DDBJ whole genome shotgun (WGS) entry which is preliminary data.</text>
</comment>
<feature type="compositionally biased region" description="Polar residues" evidence="1">
    <location>
        <begin position="28"/>
        <end position="38"/>
    </location>
</feature>
<feature type="compositionally biased region" description="Basic and acidic residues" evidence="1">
    <location>
        <begin position="98"/>
        <end position="107"/>
    </location>
</feature>
<evidence type="ECO:0000313" key="3">
    <source>
        <dbReference type="Proteomes" id="UP000799439"/>
    </source>
</evidence>
<feature type="compositionally biased region" description="Low complexity" evidence="1">
    <location>
        <begin position="15"/>
        <end position="27"/>
    </location>
</feature>
<name>A0A9P4MI26_9PEZI</name>
<protein>
    <submittedName>
        <fullName evidence="2">Uncharacterized protein</fullName>
    </submittedName>
</protein>
<reference evidence="2" key="1">
    <citation type="journal article" date="2020" name="Stud. Mycol.">
        <title>101 Dothideomycetes genomes: a test case for predicting lifestyles and emergence of pathogens.</title>
        <authorList>
            <person name="Haridas S."/>
            <person name="Albert R."/>
            <person name="Binder M."/>
            <person name="Bloem J."/>
            <person name="Labutti K."/>
            <person name="Salamov A."/>
            <person name="Andreopoulos B."/>
            <person name="Baker S."/>
            <person name="Barry K."/>
            <person name="Bills G."/>
            <person name="Bluhm B."/>
            <person name="Cannon C."/>
            <person name="Castanera R."/>
            <person name="Culley D."/>
            <person name="Daum C."/>
            <person name="Ezra D."/>
            <person name="Gonzalez J."/>
            <person name="Henrissat B."/>
            <person name="Kuo A."/>
            <person name="Liang C."/>
            <person name="Lipzen A."/>
            <person name="Lutzoni F."/>
            <person name="Magnuson J."/>
            <person name="Mondo S."/>
            <person name="Nolan M."/>
            <person name="Ohm R."/>
            <person name="Pangilinan J."/>
            <person name="Park H.-J."/>
            <person name="Ramirez L."/>
            <person name="Alfaro M."/>
            <person name="Sun H."/>
            <person name="Tritt A."/>
            <person name="Yoshinaga Y."/>
            <person name="Zwiers L.-H."/>
            <person name="Turgeon B."/>
            <person name="Goodwin S."/>
            <person name="Spatafora J."/>
            <person name="Crous P."/>
            <person name="Grigoriev I."/>
        </authorList>
    </citation>
    <scope>NUCLEOTIDE SEQUENCE</scope>
    <source>
        <strain evidence="2">CBS 260.36</strain>
    </source>
</reference>
<proteinExistence type="predicted"/>
<dbReference type="OrthoDB" id="5408144at2759"/>
<dbReference type="AlphaFoldDB" id="A0A9P4MI26"/>
<accession>A0A9P4MI26</accession>
<dbReference type="EMBL" id="ML996093">
    <property type="protein sequence ID" value="KAF2148451.1"/>
    <property type="molecule type" value="Genomic_DNA"/>
</dbReference>
<feature type="region of interest" description="Disordered" evidence="1">
    <location>
        <begin position="1"/>
        <end position="60"/>
    </location>
</feature>
<evidence type="ECO:0000313" key="2">
    <source>
        <dbReference type="EMBL" id="KAF2148451.1"/>
    </source>
</evidence>
<feature type="compositionally biased region" description="Polar residues" evidence="1">
    <location>
        <begin position="110"/>
        <end position="128"/>
    </location>
</feature>
<feature type="region of interest" description="Disordered" evidence="1">
    <location>
        <begin position="81"/>
        <end position="158"/>
    </location>
</feature>
<evidence type="ECO:0000256" key="1">
    <source>
        <dbReference type="SAM" id="MobiDB-lite"/>
    </source>
</evidence>
<organism evidence="2 3">
    <name type="scientific">Myriangium duriaei CBS 260.36</name>
    <dbReference type="NCBI Taxonomy" id="1168546"/>
    <lineage>
        <taxon>Eukaryota</taxon>
        <taxon>Fungi</taxon>
        <taxon>Dikarya</taxon>
        <taxon>Ascomycota</taxon>
        <taxon>Pezizomycotina</taxon>
        <taxon>Dothideomycetes</taxon>
        <taxon>Dothideomycetidae</taxon>
        <taxon>Myriangiales</taxon>
        <taxon>Myriangiaceae</taxon>
        <taxon>Myriangium</taxon>
    </lineage>
</organism>
<gene>
    <name evidence="2" type="ORF">K461DRAFT_64379</name>
</gene>